<dbReference type="Gene3D" id="1.10.10.10">
    <property type="entry name" value="Winged helix-like DNA-binding domain superfamily/Winged helix DNA-binding domain"/>
    <property type="match status" value="1"/>
</dbReference>
<dbReference type="PANTHER" id="PTHR43537">
    <property type="entry name" value="TRANSCRIPTIONAL REGULATOR, GNTR FAMILY"/>
    <property type="match status" value="1"/>
</dbReference>
<accession>A0A351TZC4</accession>
<dbReference type="EMBL" id="JAAYEE010000204">
    <property type="protein sequence ID" value="NLW36023.1"/>
    <property type="molecule type" value="Genomic_DNA"/>
</dbReference>
<reference evidence="4" key="2">
    <citation type="submission" date="2020-01" db="EMBL/GenBank/DDBJ databases">
        <authorList>
            <person name="Campanaro S."/>
        </authorList>
    </citation>
    <scope>NUCLEOTIDE SEQUENCE</scope>
    <source>
        <strain evidence="4">AS06rmzACSIP_7</strain>
    </source>
</reference>
<sequence length="224" mass="25785">MAKLVIKDSVTIRKKVYHYIREKILKGEISPKERLIETRLAQEIGTSRTPVREALHSLELEKLIKSIPRVGYIVESMDQEDLEQICEIRSVIETLGARWAIQKARKRLAKDLARSVARQEQALAVNDSGGYVELDAQFHEIIARLSGSDRLLELVQTLRRHMLRYRMHVVYAMDTALRSIEGHKEILRAVQEGDSDTVVEALQQHLRQAKEDILQYVLGDNPIR</sequence>
<name>A0A351TZC4_9BACT</name>
<evidence type="ECO:0000256" key="3">
    <source>
        <dbReference type="ARBA" id="ARBA00023163"/>
    </source>
</evidence>
<organism evidence="4 5">
    <name type="scientific">Syntrophorhabdus aromaticivorans</name>
    <dbReference type="NCBI Taxonomy" id="328301"/>
    <lineage>
        <taxon>Bacteria</taxon>
        <taxon>Pseudomonadati</taxon>
        <taxon>Thermodesulfobacteriota</taxon>
        <taxon>Syntrophorhabdia</taxon>
        <taxon>Syntrophorhabdales</taxon>
        <taxon>Syntrophorhabdaceae</taxon>
        <taxon>Syntrophorhabdus</taxon>
    </lineage>
</organism>
<dbReference type="Proteomes" id="UP000777265">
    <property type="component" value="Unassembled WGS sequence"/>
</dbReference>
<evidence type="ECO:0000313" key="5">
    <source>
        <dbReference type="Proteomes" id="UP000777265"/>
    </source>
</evidence>
<dbReference type="InterPro" id="IPR000524">
    <property type="entry name" value="Tscrpt_reg_HTH_GntR"/>
</dbReference>
<keyword evidence="2" id="KW-0238">DNA-binding</keyword>
<protein>
    <submittedName>
        <fullName evidence="4">GntR family transcriptional regulator</fullName>
    </submittedName>
</protein>
<proteinExistence type="predicted"/>
<dbReference type="Pfam" id="PF07729">
    <property type="entry name" value="FCD"/>
    <property type="match status" value="1"/>
</dbReference>
<dbReference type="InterPro" id="IPR036390">
    <property type="entry name" value="WH_DNA-bd_sf"/>
</dbReference>
<dbReference type="GO" id="GO:0003700">
    <property type="term" value="F:DNA-binding transcription factor activity"/>
    <property type="evidence" value="ECO:0007669"/>
    <property type="project" value="InterPro"/>
</dbReference>
<dbReference type="SMART" id="SM00345">
    <property type="entry name" value="HTH_GNTR"/>
    <property type="match status" value="1"/>
</dbReference>
<dbReference type="GO" id="GO:0003677">
    <property type="term" value="F:DNA binding"/>
    <property type="evidence" value="ECO:0007669"/>
    <property type="project" value="UniProtKB-KW"/>
</dbReference>
<dbReference type="SUPFAM" id="SSF46785">
    <property type="entry name" value="Winged helix' DNA-binding domain"/>
    <property type="match status" value="1"/>
</dbReference>
<dbReference type="PANTHER" id="PTHR43537:SF24">
    <property type="entry name" value="GLUCONATE OPERON TRANSCRIPTIONAL REPRESSOR"/>
    <property type="match status" value="1"/>
</dbReference>
<evidence type="ECO:0000313" key="4">
    <source>
        <dbReference type="EMBL" id="NLW36023.1"/>
    </source>
</evidence>
<dbReference type="Gene3D" id="1.20.120.530">
    <property type="entry name" value="GntR ligand-binding domain-like"/>
    <property type="match status" value="1"/>
</dbReference>
<dbReference type="Pfam" id="PF00392">
    <property type="entry name" value="GntR"/>
    <property type="match status" value="1"/>
</dbReference>
<dbReference type="CDD" id="cd07377">
    <property type="entry name" value="WHTH_GntR"/>
    <property type="match status" value="1"/>
</dbReference>
<dbReference type="SMART" id="SM00895">
    <property type="entry name" value="FCD"/>
    <property type="match status" value="1"/>
</dbReference>
<evidence type="ECO:0000256" key="2">
    <source>
        <dbReference type="ARBA" id="ARBA00023125"/>
    </source>
</evidence>
<comment type="caution">
    <text evidence="4">The sequence shown here is derived from an EMBL/GenBank/DDBJ whole genome shotgun (WGS) entry which is preliminary data.</text>
</comment>
<dbReference type="SUPFAM" id="SSF48008">
    <property type="entry name" value="GntR ligand-binding domain-like"/>
    <property type="match status" value="1"/>
</dbReference>
<keyword evidence="3" id="KW-0804">Transcription</keyword>
<dbReference type="STRING" id="909663.GCA_000512235_01622"/>
<reference evidence="4" key="1">
    <citation type="journal article" date="2020" name="Biotechnol. Biofuels">
        <title>New insights from the biogas microbiome by comprehensive genome-resolved metagenomics of nearly 1600 species originating from multiple anaerobic digesters.</title>
        <authorList>
            <person name="Campanaro S."/>
            <person name="Treu L."/>
            <person name="Rodriguez-R L.M."/>
            <person name="Kovalovszki A."/>
            <person name="Ziels R.M."/>
            <person name="Maus I."/>
            <person name="Zhu X."/>
            <person name="Kougias P.G."/>
            <person name="Basile A."/>
            <person name="Luo G."/>
            <person name="Schluter A."/>
            <person name="Konstantinidis K.T."/>
            <person name="Angelidaki I."/>
        </authorList>
    </citation>
    <scope>NUCLEOTIDE SEQUENCE</scope>
    <source>
        <strain evidence="4">AS06rmzACSIP_7</strain>
    </source>
</reference>
<dbReference type="PROSITE" id="PS50949">
    <property type="entry name" value="HTH_GNTR"/>
    <property type="match status" value="1"/>
</dbReference>
<gene>
    <name evidence="4" type="ORF">GXY80_11170</name>
</gene>
<evidence type="ECO:0000256" key="1">
    <source>
        <dbReference type="ARBA" id="ARBA00023015"/>
    </source>
</evidence>
<dbReference type="InterPro" id="IPR011711">
    <property type="entry name" value="GntR_C"/>
</dbReference>
<dbReference type="InterPro" id="IPR036388">
    <property type="entry name" value="WH-like_DNA-bd_sf"/>
</dbReference>
<dbReference type="AlphaFoldDB" id="A0A351TZC4"/>
<dbReference type="InterPro" id="IPR008920">
    <property type="entry name" value="TF_FadR/GntR_C"/>
</dbReference>
<keyword evidence="1" id="KW-0805">Transcription regulation</keyword>